<sequence>MNLIQNIQELSKNEKMIIMEYLWKDLFVENEMFESPEWHKTALAETEESLKEGKEEIIDWSDAKKQLRKNFE</sequence>
<dbReference type="EMBL" id="VLLC01000093">
    <property type="protein sequence ID" value="TWI60535.1"/>
    <property type="molecule type" value="Genomic_DNA"/>
</dbReference>
<organism evidence="1 2">
    <name type="scientific">Desulfobotulus alkaliphilus</name>
    <dbReference type="NCBI Taxonomy" id="622671"/>
    <lineage>
        <taxon>Bacteria</taxon>
        <taxon>Pseudomonadati</taxon>
        <taxon>Thermodesulfobacteriota</taxon>
        <taxon>Desulfobacteria</taxon>
        <taxon>Desulfobacterales</taxon>
        <taxon>Desulfobacteraceae</taxon>
        <taxon>Desulfobotulus</taxon>
    </lineage>
</organism>
<protein>
    <submittedName>
        <fullName evidence="1">Putative addiction module component</fullName>
    </submittedName>
</protein>
<reference evidence="1 2" key="1">
    <citation type="submission" date="2019-07" db="EMBL/GenBank/DDBJ databases">
        <title>Genome sequencing of 100 strains of the haloalkaliphilic chemolithoautotrophic sulfur-oxidizing bacterium Thioalkalivibrio.</title>
        <authorList>
            <person name="Muyzer G."/>
        </authorList>
    </citation>
    <scope>NUCLEOTIDE SEQUENCE [LARGE SCALE GENOMIC DNA]</scope>
    <source>
        <strain evidence="1 2">ASO4-4</strain>
    </source>
</reference>
<evidence type="ECO:0000313" key="1">
    <source>
        <dbReference type="EMBL" id="TWI60535.1"/>
    </source>
</evidence>
<dbReference type="AlphaFoldDB" id="A0A562QUT7"/>
<keyword evidence="2" id="KW-1185">Reference proteome</keyword>
<gene>
    <name evidence="1" type="ORF">LZ24_03486</name>
</gene>
<evidence type="ECO:0000313" key="2">
    <source>
        <dbReference type="Proteomes" id="UP000318307"/>
    </source>
</evidence>
<dbReference type="RefSeq" id="WP_281282293.1">
    <property type="nucleotide sequence ID" value="NZ_VLLC01000093.1"/>
</dbReference>
<accession>A0A562QUT7</accession>
<name>A0A562QUT7_9BACT</name>
<dbReference type="Pfam" id="PF09720">
    <property type="entry name" value="Unstab_antitox"/>
    <property type="match status" value="1"/>
</dbReference>
<dbReference type="InterPro" id="IPR013406">
    <property type="entry name" value="CHP02574_addiction_mod"/>
</dbReference>
<proteinExistence type="predicted"/>
<dbReference type="Proteomes" id="UP000318307">
    <property type="component" value="Unassembled WGS sequence"/>
</dbReference>
<comment type="caution">
    <text evidence="1">The sequence shown here is derived from an EMBL/GenBank/DDBJ whole genome shotgun (WGS) entry which is preliminary data.</text>
</comment>